<dbReference type="Gene3D" id="2.60.40.2700">
    <property type="match status" value="1"/>
</dbReference>
<dbReference type="GO" id="GO:0016787">
    <property type="term" value="F:hydrolase activity"/>
    <property type="evidence" value="ECO:0007669"/>
    <property type="project" value="InterPro"/>
</dbReference>
<evidence type="ECO:0000256" key="3">
    <source>
        <dbReference type="SAM" id="MobiDB-lite"/>
    </source>
</evidence>
<sequence>MRSLRTTSSLALAAAVGFGTFSTAPALATPRLADAAVSSMATIAASPAAATALRQAVDLPTADVFDVDFRGGKLTEKAQGLEPTVHGEPKAGADLATGRSVLSFDGTKDAVSYPIRSEFSKLEQGMSLECSFRFDGPRTAASTEAALCSSKESGGFATVVSGNDVHFMIHVGGGYKSVRVPITTGTWHHTVATWDGTRLKLYLDGELVRDVAAAGAFKHSTAGADSMMLAADVSTANKPQFFAASTLRTSRIYSDPLSAEQVSALADADREGPAAPKADVLDLDFSSGAPVDGAQGLSPRTFGSPQVRDDAPMGTKVAEFDGAGSAYLYPFEAQFPKLANQMTVECVFKYNEDFQASGVETRGNLCGAKEAGGFAVVMYGDRLSFNPHIGGAYRNTSVQVESGRWYHAVGTYDGEMVRLYVNGVLAASTPATGTLSSPSAGARNLVVGGDASGRDRPAYFSPSTISRVRIFSEAVDADGVLALGRDAFAGRPANYNVKVSSTTPAAGERLTKRTRFGVEFTNPEGVGRDVRYELDGDPIKPGDEIGAGLKAGEHALTVEGHDVFGTPIEHTTTFTTANVPTPGGTETEQGGGSVRLSANATNPSGDRVRTTFREADVVVAQQGRQGVLTEIPEGRDFTGTDEKPIADAAAPGDDTFIDSPSAAEMPFQQFDVPVTSNSDQQVIWSGRVDPAREVVLRVWDGEAWDELARSRGNAEGQVQLTGDLRSRHRHDGSVPVLVTGEDPFADDLPNEVKDSFESPGDYDFSIAHLTDTQYLSEGAVEQETAQEREVWRNAYRGITEWIAANADERKIAFTAHTGDVIENWHNVGSDEPNARAEFEVASEAQKVLDDAGMVNTALPGNHDNLYGADTGPDALYNDYFGPERYAALEQSDAWKKARAEYKPWKAGDSSNNYVLFSEGDLDFVVVSLGFGVDAEESAWADSVLKQFPDRNAILLTHAYLTPSVNPDGRGSGFSFDGRQVLDAVIKKNPNVALVLSGHEHGVSIELRRDVARKGHHVVELLADYQFYKVSSDELGLTGVGYDSNTPLQFGSSFFRLLQFDLDAGEVAVDTYSPLLKNFGATEYDDRFRYNGTEDDTRLPINLTTRRTSFSSDGLVVVDPTDRVIGEETVRSGWPATVTWDGLEAGRTYAWHATSVDAASGEELPGEVSQISLFTAGSSGTDTTAPTLTVPKNGSVELNEVFDPMAGVKAVDAVDGDVTENVQVLGEVDTAKPGTYALTYSVADANGNQSMVTRIVEVKGAKAPVNTARPKVSGSLRVGSILRASIGTWSNTEAATLQAQWLRDGQPIRGATGGDYRVTAADIGRAISVRVTATTVGHQPVTATSTASRVAKAKATVRASLSKKRIKTTQRARVTVRVAAPAQANGKVLVKVKGRVVADGTVRNGKVSVRLPKLKAGKHRLVVSYLGNDRVGARNTAITLRVVKR</sequence>
<evidence type="ECO:0000256" key="1">
    <source>
        <dbReference type="ARBA" id="ARBA00022729"/>
    </source>
</evidence>
<protein>
    <submittedName>
        <fullName evidence="6">Ig-like domain (Group 3)</fullName>
    </submittedName>
</protein>
<keyword evidence="7" id="KW-1185">Reference proteome</keyword>
<gene>
    <name evidence="6" type="ORF">SAMN06295964_1415</name>
</gene>
<dbReference type="Pfam" id="PF13385">
    <property type="entry name" value="Laminin_G_3"/>
    <property type="match status" value="2"/>
</dbReference>
<dbReference type="Pfam" id="PF16403">
    <property type="entry name" value="Bact_surface_Ig-like"/>
    <property type="match status" value="1"/>
</dbReference>
<dbReference type="PANTHER" id="PTHR43143:SF5">
    <property type="entry name" value="SECRETED PROTEIN"/>
    <property type="match status" value="1"/>
</dbReference>
<dbReference type="InterPro" id="IPR051918">
    <property type="entry name" value="STPP_CPPED1"/>
</dbReference>
<evidence type="ECO:0000313" key="6">
    <source>
        <dbReference type="EMBL" id="SKB06686.1"/>
    </source>
</evidence>
<feature type="domain" description="LamG-like jellyroll fold" evidence="5">
    <location>
        <begin position="340"/>
        <end position="478"/>
    </location>
</feature>
<organism evidence="6 7">
    <name type="scientific">Aeromicrobium choanae</name>
    <dbReference type="NCBI Taxonomy" id="1736691"/>
    <lineage>
        <taxon>Bacteria</taxon>
        <taxon>Bacillati</taxon>
        <taxon>Actinomycetota</taxon>
        <taxon>Actinomycetes</taxon>
        <taxon>Propionibacteriales</taxon>
        <taxon>Nocardioidaceae</taxon>
        <taxon>Aeromicrobium</taxon>
    </lineage>
</organism>
<dbReference type="InterPro" id="IPR013320">
    <property type="entry name" value="ConA-like_dom_sf"/>
</dbReference>
<proteinExistence type="predicted"/>
<dbReference type="STRING" id="1736691.SAMN06295964_1415"/>
<dbReference type="InterPro" id="IPR004843">
    <property type="entry name" value="Calcineurin-like_PHP"/>
</dbReference>
<dbReference type="Pfam" id="PF00149">
    <property type="entry name" value="Metallophos"/>
    <property type="match status" value="1"/>
</dbReference>
<feature type="signal peptide" evidence="4">
    <location>
        <begin position="1"/>
        <end position="28"/>
    </location>
</feature>
<dbReference type="SMART" id="SM00560">
    <property type="entry name" value="LamGL"/>
    <property type="match status" value="2"/>
</dbReference>
<dbReference type="InterPro" id="IPR029052">
    <property type="entry name" value="Metallo-depent_PP-like"/>
</dbReference>
<feature type="domain" description="LamG-like jellyroll fold" evidence="5">
    <location>
        <begin position="140"/>
        <end position="260"/>
    </location>
</feature>
<evidence type="ECO:0000259" key="5">
    <source>
        <dbReference type="SMART" id="SM00560"/>
    </source>
</evidence>
<dbReference type="Gene3D" id="2.60.40.10">
    <property type="entry name" value="Immunoglobulins"/>
    <property type="match status" value="1"/>
</dbReference>
<dbReference type="PANTHER" id="PTHR43143">
    <property type="entry name" value="METALLOPHOSPHOESTERASE, CALCINEURIN SUPERFAMILY"/>
    <property type="match status" value="1"/>
</dbReference>
<dbReference type="InterPro" id="IPR032179">
    <property type="entry name" value="Cry22Aa_Ig-like"/>
</dbReference>
<dbReference type="InterPro" id="IPR013783">
    <property type="entry name" value="Ig-like_fold"/>
</dbReference>
<keyword evidence="1 4" id="KW-0732">Signal</keyword>
<dbReference type="EMBL" id="LT796768">
    <property type="protein sequence ID" value="SKB06686.1"/>
    <property type="molecule type" value="Genomic_DNA"/>
</dbReference>
<dbReference type="RefSeq" id="WP_078699503.1">
    <property type="nucleotide sequence ID" value="NZ_LT796768.1"/>
</dbReference>
<evidence type="ECO:0000256" key="4">
    <source>
        <dbReference type="SAM" id="SignalP"/>
    </source>
</evidence>
<dbReference type="SUPFAM" id="SSF56300">
    <property type="entry name" value="Metallo-dependent phosphatases"/>
    <property type="match status" value="1"/>
</dbReference>
<reference evidence="7" key="1">
    <citation type="submission" date="2017-02" db="EMBL/GenBank/DDBJ databases">
        <authorList>
            <person name="Varghese N."/>
            <person name="Submissions S."/>
        </authorList>
    </citation>
    <scope>NUCLEOTIDE SEQUENCE [LARGE SCALE GENOMIC DNA]</scope>
    <source>
        <strain evidence="7">9H-4</strain>
    </source>
</reference>
<dbReference type="InterPro" id="IPR006558">
    <property type="entry name" value="LamG-like"/>
</dbReference>
<keyword evidence="2" id="KW-1015">Disulfide bond</keyword>
<dbReference type="SUPFAM" id="SSF49899">
    <property type="entry name" value="Concanavalin A-like lectins/glucanases"/>
    <property type="match status" value="2"/>
</dbReference>
<dbReference type="GO" id="GO:0005975">
    <property type="term" value="P:carbohydrate metabolic process"/>
    <property type="evidence" value="ECO:0007669"/>
    <property type="project" value="UniProtKB-ARBA"/>
</dbReference>
<dbReference type="Gene3D" id="2.60.120.200">
    <property type="match status" value="2"/>
</dbReference>
<dbReference type="Gene3D" id="3.60.21.10">
    <property type="match status" value="1"/>
</dbReference>
<feature type="region of interest" description="Disordered" evidence="3">
    <location>
        <begin position="576"/>
        <end position="607"/>
    </location>
</feature>
<evidence type="ECO:0000256" key="2">
    <source>
        <dbReference type="ARBA" id="ARBA00023157"/>
    </source>
</evidence>
<dbReference type="Proteomes" id="UP000191040">
    <property type="component" value="Chromosome I"/>
</dbReference>
<feature type="compositionally biased region" description="Low complexity" evidence="3">
    <location>
        <begin position="576"/>
        <end position="588"/>
    </location>
</feature>
<accession>A0A1T4YY76</accession>
<feature type="region of interest" description="Disordered" evidence="3">
    <location>
        <begin position="290"/>
        <end position="310"/>
    </location>
</feature>
<evidence type="ECO:0000313" key="7">
    <source>
        <dbReference type="Proteomes" id="UP000191040"/>
    </source>
</evidence>
<feature type="chain" id="PRO_5039581419" evidence="4">
    <location>
        <begin position="29"/>
        <end position="1444"/>
    </location>
</feature>
<dbReference type="OrthoDB" id="9772095at2"/>
<name>A0A1T4YY76_9ACTN</name>